<evidence type="ECO:0000256" key="2">
    <source>
        <dbReference type="ARBA" id="ARBA00022723"/>
    </source>
</evidence>
<name>A0A6J7KSQ6_9ZZZZ</name>
<dbReference type="InterPro" id="IPR017941">
    <property type="entry name" value="Rieske_2Fe-2S"/>
</dbReference>
<dbReference type="SUPFAM" id="SSF55961">
    <property type="entry name" value="Bet v1-like"/>
    <property type="match status" value="1"/>
</dbReference>
<dbReference type="SUPFAM" id="SSF50022">
    <property type="entry name" value="ISP domain"/>
    <property type="match status" value="1"/>
</dbReference>
<feature type="domain" description="Rieske" evidence="6">
    <location>
        <begin position="27"/>
        <end position="141"/>
    </location>
</feature>
<sequence>MLKPELNRRLTQVGPGTPGGDLLRRYWWPIAPSVDVGPEPLERRLLGEDLVLFRTREGDVGLLERQCPHRSTSLGLGYVDQPRTPEAAGSPSGLRCGYHGWLFGTDGRCLEQPGEPADSTFKDRIRAQSYRVQELGGLVFAYLGPEPAPLLPRYDLFVWDDVWRDIGHAELPCNFLQIMENSVDPHHVEWLHGRYDAFLRELSGAPASEVLTKKHLKVAFDVFEHGILKRRVLEGQTEDDEDWKVGHPLVFPSMLRIGGGGLNFFQIRVPIDDENTWHVWYQTYQPGGSVPPQETVPAYEVPLYDSRGKLLRDYVDGQDITAWVTQGRITPREREHLGSSDVGVMALRRLFAEQIDRVAAGEDPLCTYRDETTNQVITLPQEKEKFGGGDAFRREFLLHGQTRYSPILHDVLALFGDHDLVGRRAVEPV</sequence>
<evidence type="ECO:0000256" key="1">
    <source>
        <dbReference type="ARBA" id="ARBA00022714"/>
    </source>
</evidence>
<protein>
    <submittedName>
        <fullName evidence="7">Unannotated protein</fullName>
    </submittedName>
</protein>
<dbReference type="Pfam" id="PF19301">
    <property type="entry name" value="LigXa_C"/>
    <property type="match status" value="1"/>
</dbReference>
<dbReference type="Pfam" id="PF00355">
    <property type="entry name" value="Rieske"/>
    <property type="match status" value="1"/>
</dbReference>
<evidence type="ECO:0000256" key="5">
    <source>
        <dbReference type="ARBA" id="ARBA00023014"/>
    </source>
</evidence>
<dbReference type="InterPro" id="IPR050584">
    <property type="entry name" value="Cholesterol_7-desaturase"/>
</dbReference>
<evidence type="ECO:0000313" key="7">
    <source>
        <dbReference type="EMBL" id="CAB4958717.1"/>
    </source>
</evidence>
<keyword evidence="5" id="KW-0411">Iron-sulfur</keyword>
<dbReference type="GO" id="GO:0051537">
    <property type="term" value="F:2 iron, 2 sulfur cluster binding"/>
    <property type="evidence" value="ECO:0007669"/>
    <property type="project" value="UniProtKB-KW"/>
</dbReference>
<evidence type="ECO:0000259" key="6">
    <source>
        <dbReference type="PROSITE" id="PS51296"/>
    </source>
</evidence>
<dbReference type="InterPro" id="IPR036922">
    <property type="entry name" value="Rieske_2Fe-2S_sf"/>
</dbReference>
<dbReference type="InterPro" id="IPR045623">
    <property type="entry name" value="LigXa_C"/>
</dbReference>
<dbReference type="AlphaFoldDB" id="A0A6J7KSQ6"/>
<dbReference type="EMBL" id="CAFBNF010000257">
    <property type="protein sequence ID" value="CAB4958717.1"/>
    <property type="molecule type" value="Genomic_DNA"/>
</dbReference>
<dbReference type="PANTHER" id="PTHR21266:SF59">
    <property type="entry name" value="BLR4922 PROTEIN"/>
    <property type="match status" value="1"/>
</dbReference>
<keyword evidence="1" id="KW-0001">2Fe-2S</keyword>
<evidence type="ECO:0000256" key="4">
    <source>
        <dbReference type="ARBA" id="ARBA00023004"/>
    </source>
</evidence>
<dbReference type="GO" id="GO:0046872">
    <property type="term" value="F:metal ion binding"/>
    <property type="evidence" value="ECO:0007669"/>
    <property type="project" value="UniProtKB-KW"/>
</dbReference>
<keyword evidence="2" id="KW-0479">Metal-binding</keyword>
<dbReference type="PANTHER" id="PTHR21266">
    <property type="entry name" value="IRON-SULFUR DOMAIN CONTAINING PROTEIN"/>
    <property type="match status" value="1"/>
</dbReference>
<accession>A0A6J7KSQ6</accession>
<evidence type="ECO:0000256" key="3">
    <source>
        <dbReference type="ARBA" id="ARBA00023002"/>
    </source>
</evidence>
<dbReference type="Gene3D" id="2.102.10.10">
    <property type="entry name" value="Rieske [2Fe-2S] iron-sulphur domain"/>
    <property type="match status" value="1"/>
</dbReference>
<dbReference type="CDD" id="cd08878">
    <property type="entry name" value="RHO_alpha_C_DMO-like"/>
    <property type="match status" value="1"/>
</dbReference>
<reference evidence="7" key="1">
    <citation type="submission" date="2020-05" db="EMBL/GenBank/DDBJ databases">
        <authorList>
            <person name="Chiriac C."/>
            <person name="Salcher M."/>
            <person name="Ghai R."/>
            <person name="Kavagutti S V."/>
        </authorList>
    </citation>
    <scope>NUCLEOTIDE SEQUENCE</scope>
</reference>
<keyword evidence="4" id="KW-0408">Iron</keyword>
<gene>
    <name evidence="7" type="ORF">UFOPK3773_01855</name>
</gene>
<dbReference type="Gene3D" id="3.90.380.10">
    <property type="entry name" value="Naphthalene 1,2-dioxygenase Alpha Subunit, Chain A, domain 1"/>
    <property type="match status" value="1"/>
</dbReference>
<keyword evidence="3" id="KW-0560">Oxidoreductase</keyword>
<organism evidence="7">
    <name type="scientific">freshwater metagenome</name>
    <dbReference type="NCBI Taxonomy" id="449393"/>
    <lineage>
        <taxon>unclassified sequences</taxon>
        <taxon>metagenomes</taxon>
        <taxon>ecological metagenomes</taxon>
    </lineage>
</organism>
<proteinExistence type="predicted"/>
<dbReference type="GO" id="GO:0016491">
    <property type="term" value="F:oxidoreductase activity"/>
    <property type="evidence" value="ECO:0007669"/>
    <property type="project" value="UniProtKB-KW"/>
</dbReference>
<dbReference type="PROSITE" id="PS51296">
    <property type="entry name" value="RIESKE"/>
    <property type="match status" value="1"/>
</dbReference>